<feature type="domain" description="Cation/H+ exchanger transmembrane" evidence="13">
    <location>
        <begin position="27"/>
        <end position="429"/>
    </location>
</feature>
<dbReference type="EMBL" id="JAKELL010000343">
    <property type="protein sequence ID" value="KAH8977236.1"/>
    <property type="molecule type" value="Genomic_DNA"/>
</dbReference>
<proteinExistence type="inferred from homology"/>
<evidence type="ECO:0000256" key="6">
    <source>
        <dbReference type="ARBA" id="ARBA00022989"/>
    </source>
</evidence>
<evidence type="ECO:0000256" key="12">
    <source>
        <dbReference type="SAM" id="Phobius"/>
    </source>
</evidence>
<evidence type="ECO:0000256" key="1">
    <source>
        <dbReference type="ARBA" id="ARBA00004141"/>
    </source>
</evidence>
<feature type="region of interest" description="Disordered" evidence="11">
    <location>
        <begin position="604"/>
        <end position="835"/>
    </location>
</feature>
<keyword evidence="9 12" id="KW-0472">Membrane</keyword>
<comment type="caution">
    <text evidence="14">The sequence shown here is derived from an EMBL/GenBank/DDBJ whole genome shotgun (WGS) entry which is preliminary data.</text>
</comment>
<feature type="region of interest" description="Disordered" evidence="11">
    <location>
        <begin position="522"/>
        <end position="557"/>
    </location>
</feature>
<dbReference type="InterPro" id="IPR004712">
    <property type="entry name" value="Na+/H+_antiporter_fungi"/>
</dbReference>
<feature type="transmembrane region" description="Helical" evidence="12">
    <location>
        <begin position="76"/>
        <end position="94"/>
    </location>
</feature>
<evidence type="ECO:0000256" key="11">
    <source>
        <dbReference type="SAM" id="MobiDB-lite"/>
    </source>
</evidence>
<feature type="transmembrane region" description="Helical" evidence="12">
    <location>
        <begin position="299"/>
        <end position="318"/>
    </location>
</feature>
<reference evidence="14" key="1">
    <citation type="submission" date="2022-01" db="EMBL/GenBank/DDBJ databases">
        <title>Comparative genomics reveals a dynamic genome evolution in the ectomycorrhizal milk-cap (Lactarius) mushrooms.</title>
        <authorList>
            <consortium name="DOE Joint Genome Institute"/>
            <person name="Lebreton A."/>
            <person name="Tang N."/>
            <person name="Kuo A."/>
            <person name="LaButti K."/>
            <person name="Drula E."/>
            <person name="Barry K."/>
            <person name="Clum A."/>
            <person name="Lipzen A."/>
            <person name="Mousain D."/>
            <person name="Ng V."/>
            <person name="Wang R."/>
            <person name="Wang X."/>
            <person name="Dai Y."/>
            <person name="Henrissat B."/>
            <person name="Grigoriev I.V."/>
            <person name="Guerin-Laguette A."/>
            <person name="Yu F."/>
            <person name="Martin F.M."/>
        </authorList>
    </citation>
    <scope>NUCLEOTIDE SEQUENCE</scope>
    <source>
        <strain evidence="14">QP</strain>
    </source>
</reference>
<evidence type="ECO:0000313" key="14">
    <source>
        <dbReference type="EMBL" id="KAH8977236.1"/>
    </source>
</evidence>
<feature type="transmembrane region" description="Helical" evidence="12">
    <location>
        <begin position="330"/>
        <end position="353"/>
    </location>
</feature>
<dbReference type="FunFam" id="1.20.1530.20:FF:000015">
    <property type="entry name" value="Na(+)/H(+) antiporter 2"/>
    <property type="match status" value="1"/>
</dbReference>
<sequence length="835" mass="91276">MRFHPFEVSTLHIIYACLGGFVVFFGMFSLFIREKLYIGEACWAFLFGVIIGPYGANVIDPRSWGNSEDATNHLTLEFTRIVIAIGVFAVGVELPKKYMYRHWRSLFFLLVPVMTWGWFVSAAFIYALIPNLNFLSALAVGACLTPTDPILAAAIIGGKYADKHVPAHLRHLIAAEAGSNDGAAYPFLYFALYLTLDSTTGGAMKDWILISWLYQIVLSVIWGSMLGYGFRHLMKFCEKKDLIDRQSYVAQYISLALLTVGTTTLLGSDDLLASFVCGTAFAWDGFFNKQTEASVFSSVIDLLLNTAAFVFVGAWMPFDTFSDHELSLSVGRLISIAVLVLLLRRLPIIIGLYKWIPDIKSFREALFSGHFGPIGIGAIFMSTLAAETLPRPQSPPANQAELLAATIQPVIAFMVLCSILIHGLSIPFFSLGRRVTTVTRTWSRQPSLPDWALHTHRVERAEDVVINRDPENMMERGQASNNEKDVMKRHPSEATRFDEDEKGARVLKREDTAEADALTVAVTEPEEAKPDNPPDGTESYEWKEGPHRITDWRTGPGEEVEVEVQRNEHGSSEAGHMTPASCNGHAAVHHSATAVLGRVTRHVPHGEAEPDDTAGNRDASPRPQVEVVVYSPPPNEVLSNLSPQPEVVHEDEDGWVSDQSSPEDAQAKVQPHAEKRPFTGRTSKKRRADDHRPSIQQNPRVSLPAPIDTSASTDSNAATATVPSAPSMSAGPESPLPKSPSSPSDIADDEPRGRALPASASSTFSARRKPRHMRIVSLRGSEASSREVSPARSIRWADAGAGSTPATARWPQAPSAQGSRAPSPSPADSAENDTG</sequence>
<dbReference type="InterPro" id="IPR006153">
    <property type="entry name" value="Cation/H_exchanger_TM"/>
</dbReference>
<keyword evidence="6 12" id="KW-1133">Transmembrane helix</keyword>
<feature type="transmembrane region" description="Helical" evidence="12">
    <location>
        <begin position="135"/>
        <end position="156"/>
    </location>
</feature>
<dbReference type="Proteomes" id="UP001201163">
    <property type="component" value="Unassembled WGS sequence"/>
</dbReference>
<feature type="transmembrane region" description="Helical" evidence="12">
    <location>
        <begin position="177"/>
        <end position="196"/>
    </location>
</feature>
<evidence type="ECO:0000256" key="4">
    <source>
        <dbReference type="ARBA" id="ARBA00022449"/>
    </source>
</evidence>
<feature type="region of interest" description="Disordered" evidence="11">
    <location>
        <begin position="475"/>
        <end position="502"/>
    </location>
</feature>
<evidence type="ECO:0000256" key="10">
    <source>
        <dbReference type="ARBA" id="ARBA00023201"/>
    </source>
</evidence>
<dbReference type="GO" id="GO:0042391">
    <property type="term" value="P:regulation of membrane potential"/>
    <property type="evidence" value="ECO:0007669"/>
    <property type="project" value="InterPro"/>
</dbReference>
<evidence type="ECO:0000256" key="8">
    <source>
        <dbReference type="ARBA" id="ARBA00023065"/>
    </source>
</evidence>
<comment type="subcellular location">
    <subcellularLocation>
        <location evidence="1">Membrane</location>
        <topology evidence="1">Multi-pass membrane protein</topology>
    </subcellularLocation>
</comment>
<dbReference type="GO" id="GO:0120029">
    <property type="term" value="P:proton export across plasma membrane"/>
    <property type="evidence" value="ECO:0007669"/>
    <property type="project" value="InterPro"/>
</dbReference>
<evidence type="ECO:0000259" key="13">
    <source>
        <dbReference type="Pfam" id="PF00999"/>
    </source>
</evidence>
<keyword evidence="8" id="KW-0406">Ion transport</keyword>
<keyword evidence="3" id="KW-0813">Transport</keyword>
<feature type="compositionally biased region" description="Basic and acidic residues" evidence="11">
    <location>
        <begin position="540"/>
        <end position="551"/>
    </location>
</feature>
<feature type="compositionally biased region" description="Low complexity" evidence="11">
    <location>
        <begin position="708"/>
        <end position="721"/>
    </location>
</feature>
<protein>
    <submittedName>
        <fullName evidence="14">Sodium/hydrogen exchanger family-domain-containing protein</fullName>
    </submittedName>
</protein>
<evidence type="ECO:0000256" key="9">
    <source>
        <dbReference type="ARBA" id="ARBA00023136"/>
    </source>
</evidence>
<dbReference type="AlphaFoldDB" id="A0AAD4L2G0"/>
<dbReference type="PANTHER" id="PTHR31382">
    <property type="entry name" value="NA(+)/H(+) ANTIPORTER"/>
    <property type="match status" value="1"/>
</dbReference>
<dbReference type="GO" id="GO:0036376">
    <property type="term" value="P:sodium ion export across plasma membrane"/>
    <property type="evidence" value="ECO:0007669"/>
    <property type="project" value="InterPro"/>
</dbReference>
<organism evidence="14 15">
    <name type="scientific">Lactarius akahatsu</name>
    <dbReference type="NCBI Taxonomy" id="416441"/>
    <lineage>
        <taxon>Eukaryota</taxon>
        <taxon>Fungi</taxon>
        <taxon>Dikarya</taxon>
        <taxon>Basidiomycota</taxon>
        <taxon>Agaricomycotina</taxon>
        <taxon>Agaricomycetes</taxon>
        <taxon>Russulales</taxon>
        <taxon>Russulaceae</taxon>
        <taxon>Lactarius</taxon>
    </lineage>
</organism>
<dbReference type="Pfam" id="PF00999">
    <property type="entry name" value="Na_H_Exchanger"/>
    <property type="match status" value="1"/>
</dbReference>
<feature type="transmembrane region" description="Helical" evidence="12">
    <location>
        <begin position="37"/>
        <end position="56"/>
    </location>
</feature>
<keyword evidence="10" id="KW-0739">Sodium transport</keyword>
<feature type="transmembrane region" description="Helical" evidence="12">
    <location>
        <begin position="12"/>
        <end position="32"/>
    </location>
</feature>
<evidence type="ECO:0000256" key="5">
    <source>
        <dbReference type="ARBA" id="ARBA00022692"/>
    </source>
</evidence>
<accession>A0AAD4L2G0</accession>
<evidence type="ECO:0000313" key="15">
    <source>
        <dbReference type="Proteomes" id="UP001201163"/>
    </source>
</evidence>
<keyword evidence="15" id="KW-1185">Reference proteome</keyword>
<dbReference type="GO" id="GO:0015385">
    <property type="term" value="F:sodium:proton antiporter activity"/>
    <property type="evidence" value="ECO:0007669"/>
    <property type="project" value="InterPro"/>
</dbReference>
<dbReference type="PANTHER" id="PTHR31382:SF4">
    <property type="entry name" value="NA(+)_H(+) ANTIPORTER"/>
    <property type="match status" value="1"/>
</dbReference>
<keyword evidence="4" id="KW-0050">Antiport</keyword>
<feature type="transmembrane region" description="Helical" evidence="12">
    <location>
        <begin position="365"/>
        <end position="386"/>
    </location>
</feature>
<dbReference type="GO" id="GO:0030007">
    <property type="term" value="P:intracellular potassium ion homeostasis"/>
    <property type="evidence" value="ECO:0007669"/>
    <property type="project" value="TreeGrafter"/>
</dbReference>
<feature type="transmembrane region" description="Helical" evidence="12">
    <location>
        <begin position="208"/>
        <end position="228"/>
    </location>
</feature>
<gene>
    <name evidence="14" type="ORF">EDB92DRAFT_1937967</name>
</gene>
<keyword evidence="5 12" id="KW-0812">Transmembrane</keyword>
<keyword evidence="7" id="KW-0915">Sodium</keyword>
<dbReference type="GO" id="GO:0005886">
    <property type="term" value="C:plasma membrane"/>
    <property type="evidence" value="ECO:0007669"/>
    <property type="project" value="InterPro"/>
</dbReference>
<feature type="compositionally biased region" description="Basic and acidic residues" evidence="11">
    <location>
        <begin position="482"/>
        <end position="502"/>
    </location>
</feature>
<name>A0AAD4L2G0_9AGAM</name>
<comment type="similarity">
    <text evidence="2">Belongs to the fungal Na(+)/H(+) exchanger family.</text>
</comment>
<feature type="transmembrane region" description="Helical" evidence="12">
    <location>
        <begin position="106"/>
        <end position="129"/>
    </location>
</feature>
<evidence type="ECO:0000256" key="3">
    <source>
        <dbReference type="ARBA" id="ARBA00022448"/>
    </source>
</evidence>
<evidence type="ECO:0000256" key="2">
    <source>
        <dbReference type="ARBA" id="ARBA00005248"/>
    </source>
</evidence>
<evidence type="ECO:0000256" key="7">
    <source>
        <dbReference type="ARBA" id="ARBA00023053"/>
    </source>
</evidence>
<feature type="transmembrane region" description="Helical" evidence="12">
    <location>
        <begin position="406"/>
        <end position="431"/>
    </location>
</feature>